<proteinExistence type="predicted"/>
<dbReference type="PANTHER" id="PTHR45626:SF16">
    <property type="entry name" value="ATP-DEPENDENT HELICASE ULS1"/>
    <property type="match status" value="1"/>
</dbReference>
<dbReference type="InterPro" id="IPR049730">
    <property type="entry name" value="SNF2/RAD54-like_C"/>
</dbReference>
<dbReference type="InterPro" id="IPR001650">
    <property type="entry name" value="Helicase_C-like"/>
</dbReference>
<dbReference type="CDD" id="cd18793">
    <property type="entry name" value="SF2_C_SNF"/>
    <property type="match status" value="1"/>
</dbReference>
<dbReference type="Pfam" id="PF00271">
    <property type="entry name" value="Helicase_C"/>
    <property type="match status" value="1"/>
</dbReference>
<dbReference type="SMART" id="SM00490">
    <property type="entry name" value="HELICc"/>
    <property type="match status" value="1"/>
</dbReference>
<feature type="domain" description="Helicase C-terminal" evidence="4">
    <location>
        <begin position="1"/>
        <end position="140"/>
    </location>
</feature>
<organism evidence="5 6">
    <name type="scientific">Streptomyces synnematoformans</name>
    <dbReference type="NCBI Taxonomy" id="415721"/>
    <lineage>
        <taxon>Bacteria</taxon>
        <taxon>Bacillati</taxon>
        <taxon>Actinomycetota</taxon>
        <taxon>Actinomycetes</taxon>
        <taxon>Kitasatosporales</taxon>
        <taxon>Streptomycetaceae</taxon>
        <taxon>Streptomyces</taxon>
    </lineage>
</organism>
<dbReference type="Proteomes" id="UP001500443">
    <property type="component" value="Unassembled WGS sequence"/>
</dbReference>
<protein>
    <recommendedName>
        <fullName evidence="4">Helicase C-terminal domain-containing protein</fullName>
    </recommendedName>
</protein>
<evidence type="ECO:0000256" key="2">
    <source>
        <dbReference type="ARBA" id="ARBA00022801"/>
    </source>
</evidence>
<evidence type="ECO:0000313" key="6">
    <source>
        <dbReference type="Proteomes" id="UP001500443"/>
    </source>
</evidence>
<evidence type="ECO:0000313" key="5">
    <source>
        <dbReference type="EMBL" id="GAA2127756.1"/>
    </source>
</evidence>
<dbReference type="InterPro" id="IPR027417">
    <property type="entry name" value="P-loop_NTPase"/>
</dbReference>
<dbReference type="PROSITE" id="PS51194">
    <property type="entry name" value="HELICASE_CTER"/>
    <property type="match status" value="1"/>
</dbReference>
<evidence type="ECO:0000256" key="3">
    <source>
        <dbReference type="ARBA" id="ARBA00022840"/>
    </source>
</evidence>
<reference evidence="6" key="1">
    <citation type="journal article" date="2019" name="Int. J. Syst. Evol. Microbiol.">
        <title>The Global Catalogue of Microorganisms (GCM) 10K type strain sequencing project: providing services to taxonomists for standard genome sequencing and annotation.</title>
        <authorList>
            <consortium name="The Broad Institute Genomics Platform"/>
            <consortium name="The Broad Institute Genome Sequencing Center for Infectious Disease"/>
            <person name="Wu L."/>
            <person name="Ma J."/>
        </authorList>
    </citation>
    <scope>NUCLEOTIDE SEQUENCE [LARGE SCALE GENOMIC DNA]</scope>
    <source>
        <strain evidence="6">JCM 15481</strain>
    </source>
</reference>
<dbReference type="SUPFAM" id="SSF52540">
    <property type="entry name" value="P-loop containing nucleoside triphosphate hydrolases"/>
    <property type="match status" value="1"/>
</dbReference>
<comment type="caution">
    <text evidence="5">The sequence shown here is derived from an EMBL/GenBank/DDBJ whole genome shotgun (WGS) entry which is preliminary data.</text>
</comment>
<gene>
    <name evidence="5" type="ORF">GCM10009802_34570</name>
</gene>
<dbReference type="InterPro" id="IPR050628">
    <property type="entry name" value="SNF2_RAD54_helicase_TF"/>
</dbReference>
<keyword evidence="2" id="KW-0378">Hydrolase</keyword>
<accession>A0ABP5KBF6</accession>
<sequence>MLVFTQYKQLAALLEKHLAERGVPALFLHGATPVAQREEMVDRFQRGEVPVFLLSLKAAGTGLNLTRASHVVHYDRWWNPAVEDQATDRAYRIGQDKPVQVHKILTEGTVEDKVAKLLEAKRALAEAVVGSGEAALTELSDADLADLVALGRQS</sequence>
<dbReference type="EMBL" id="BAAAPF010000108">
    <property type="protein sequence ID" value="GAA2127756.1"/>
    <property type="molecule type" value="Genomic_DNA"/>
</dbReference>
<evidence type="ECO:0000259" key="4">
    <source>
        <dbReference type="PROSITE" id="PS51194"/>
    </source>
</evidence>
<keyword evidence="3" id="KW-0067">ATP-binding</keyword>
<dbReference type="Gene3D" id="3.40.50.300">
    <property type="entry name" value="P-loop containing nucleotide triphosphate hydrolases"/>
    <property type="match status" value="1"/>
</dbReference>
<evidence type="ECO:0000256" key="1">
    <source>
        <dbReference type="ARBA" id="ARBA00022741"/>
    </source>
</evidence>
<keyword evidence="1" id="KW-0547">Nucleotide-binding</keyword>
<name>A0ABP5KBF6_9ACTN</name>
<keyword evidence="6" id="KW-1185">Reference proteome</keyword>
<dbReference type="PANTHER" id="PTHR45626">
    <property type="entry name" value="TRANSCRIPTION TERMINATION FACTOR 2-RELATED"/>
    <property type="match status" value="1"/>
</dbReference>